<organism evidence="4 5">
    <name type="scientific">Candidatus Competibacter denitrificans Run_A_D11</name>
    <dbReference type="NCBI Taxonomy" id="1400863"/>
    <lineage>
        <taxon>Bacteria</taxon>
        <taxon>Pseudomonadati</taxon>
        <taxon>Pseudomonadota</taxon>
        <taxon>Gammaproteobacteria</taxon>
        <taxon>Candidatus Competibacteraceae</taxon>
        <taxon>Candidatus Competibacter</taxon>
    </lineage>
</organism>
<accession>W6M8S1</accession>
<dbReference type="InterPro" id="IPR039424">
    <property type="entry name" value="SBP_5"/>
</dbReference>
<evidence type="ECO:0000256" key="2">
    <source>
        <dbReference type="SAM" id="SignalP"/>
    </source>
</evidence>
<dbReference type="GO" id="GO:1904680">
    <property type="term" value="F:peptide transmembrane transporter activity"/>
    <property type="evidence" value="ECO:0007669"/>
    <property type="project" value="TreeGrafter"/>
</dbReference>
<dbReference type="InterPro" id="IPR000914">
    <property type="entry name" value="SBP_5_dom"/>
</dbReference>
<dbReference type="GO" id="GO:0043190">
    <property type="term" value="C:ATP-binding cassette (ABC) transporter complex"/>
    <property type="evidence" value="ECO:0007669"/>
    <property type="project" value="InterPro"/>
</dbReference>
<keyword evidence="5" id="KW-1185">Reference proteome</keyword>
<evidence type="ECO:0000313" key="4">
    <source>
        <dbReference type="EMBL" id="CDI03972.1"/>
    </source>
</evidence>
<dbReference type="Gene3D" id="3.10.105.10">
    <property type="entry name" value="Dipeptide-binding Protein, Domain 3"/>
    <property type="match status" value="1"/>
</dbReference>
<comment type="caution">
    <text evidence="4">The sequence shown here is derived from an EMBL/GenBank/DDBJ whole genome shotgun (WGS) entry which is preliminary data.</text>
</comment>
<dbReference type="SUPFAM" id="SSF53850">
    <property type="entry name" value="Periplasmic binding protein-like II"/>
    <property type="match status" value="1"/>
</dbReference>
<dbReference type="CDD" id="cd08497">
    <property type="entry name" value="MbnE-like"/>
    <property type="match status" value="1"/>
</dbReference>
<dbReference type="AlphaFoldDB" id="W6M8S1"/>
<dbReference type="Gene3D" id="3.40.190.10">
    <property type="entry name" value="Periplasmic binding protein-like II"/>
    <property type="match status" value="1"/>
</dbReference>
<feature type="domain" description="Solute-binding protein family 5" evidence="3">
    <location>
        <begin position="109"/>
        <end position="514"/>
    </location>
</feature>
<keyword evidence="1 2" id="KW-0732">Signal</keyword>
<feature type="signal peptide" evidence="2">
    <location>
        <begin position="1"/>
        <end position="30"/>
    </location>
</feature>
<dbReference type="GO" id="GO:0042884">
    <property type="term" value="P:microcin transport"/>
    <property type="evidence" value="ECO:0007669"/>
    <property type="project" value="TreeGrafter"/>
</dbReference>
<evidence type="ECO:0000313" key="5">
    <source>
        <dbReference type="Proteomes" id="UP000035760"/>
    </source>
</evidence>
<dbReference type="RefSeq" id="WP_242434447.1">
    <property type="nucleotide sequence ID" value="NZ_CBTJ020000088.1"/>
</dbReference>
<evidence type="ECO:0000256" key="1">
    <source>
        <dbReference type="ARBA" id="ARBA00022729"/>
    </source>
</evidence>
<proteinExistence type="predicted"/>
<dbReference type="GO" id="GO:0030288">
    <property type="term" value="C:outer membrane-bounded periplasmic space"/>
    <property type="evidence" value="ECO:0007669"/>
    <property type="project" value="TreeGrafter"/>
</dbReference>
<dbReference type="PIRSF" id="PIRSF002741">
    <property type="entry name" value="MppA"/>
    <property type="match status" value="1"/>
</dbReference>
<dbReference type="EMBL" id="CBTJ020000088">
    <property type="protein sequence ID" value="CDI03972.1"/>
    <property type="molecule type" value="Genomic_DNA"/>
</dbReference>
<dbReference type="STRING" id="1400863.BN873_770005"/>
<sequence length="619" mass="70474">MMRAKYRFRRKVWPVLLGFICVLSINPAIGAPAHGIALHGQPKYGLDFKHFSYVNPDAPKGGEARFAAIGSFDTFNPFNIKGQAAAGIGQLFETLMTSSADEPFSEYGLIAESVDVADDRSSVTFKLRPQARFHDGSAITADDVLFSFDVLKTKGSPAYRLYYANVAKVEKLDERQVKFTFSAGENRELPLIVGQMSVLSKKYWESRDFTATTLDVPVGSGPYRIERFEPGRFIVFKRDENYWGKDLPVQRGLHNVDRLRYDYYRDVTVALEAFKAGSYDIRVENVAKQWATGYDFPALSKGLVKKETFAHQRPSGMQGFAYNLRRPLFQDPKIRQALAYAFDFEWSNRNLFHGQYTRARSYFDNSELAARGLPSPDELAVLEPLRKELPPEVFTTAYEPPSAKDDAELRSNFQKALQLLQEAGWVFRDRKLVNAKTGEPFRFELLIAEPTWERIALPFARNLERLGIEMAVRTVDSAQYENRERSFDFDMIVNVWGQSLSPGNEQREFWSSAAANQPGSRNLVGLKNSAVDQLVDSVVAAPDRTSLVTRVRALDRALQGNYLVIPHWHIPYDRIAFWDKFGYPTTVPMQGVQLESWWIDPKKEKVLGQQRSSQLEKTK</sequence>
<dbReference type="PANTHER" id="PTHR30290">
    <property type="entry name" value="PERIPLASMIC BINDING COMPONENT OF ABC TRANSPORTER"/>
    <property type="match status" value="1"/>
</dbReference>
<dbReference type="FunFam" id="3.10.105.10:FF:000005">
    <property type="entry name" value="ABC transporter substrate-binding protein"/>
    <property type="match status" value="1"/>
</dbReference>
<feature type="chain" id="PRO_5004878745" evidence="2">
    <location>
        <begin position="31"/>
        <end position="619"/>
    </location>
</feature>
<dbReference type="InterPro" id="IPR030678">
    <property type="entry name" value="Peptide/Ni-bd"/>
</dbReference>
<dbReference type="PANTHER" id="PTHR30290:SF64">
    <property type="entry name" value="ABC TRANSPORTER PERIPLASMIC BINDING PROTEIN"/>
    <property type="match status" value="1"/>
</dbReference>
<reference evidence="4" key="1">
    <citation type="submission" date="2013-07" db="EMBL/GenBank/DDBJ databases">
        <authorList>
            <person name="McIlroy S."/>
        </authorList>
    </citation>
    <scope>NUCLEOTIDE SEQUENCE [LARGE SCALE GENOMIC DNA]</scope>
    <source>
        <strain evidence="4">Run_A_D11</strain>
    </source>
</reference>
<protein>
    <submittedName>
        <fullName evidence="4">ABC-type oligopeptide transport system,periplasmic component</fullName>
    </submittedName>
</protein>
<dbReference type="GO" id="GO:0015833">
    <property type="term" value="P:peptide transport"/>
    <property type="evidence" value="ECO:0007669"/>
    <property type="project" value="TreeGrafter"/>
</dbReference>
<dbReference type="Proteomes" id="UP000035760">
    <property type="component" value="Unassembled WGS sequence"/>
</dbReference>
<dbReference type="Pfam" id="PF00496">
    <property type="entry name" value="SBP_bac_5"/>
    <property type="match status" value="1"/>
</dbReference>
<reference evidence="4" key="2">
    <citation type="submission" date="2014-03" db="EMBL/GenBank/DDBJ databases">
        <title>Candidatus Competibacter-lineage genomes retrieved from metagenomes reveal functional metabolic diversity.</title>
        <authorList>
            <person name="McIlroy S.J."/>
            <person name="Albertsen M."/>
            <person name="Andresen E.K."/>
            <person name="Saunders A.M."/>
            <person name="Kristiansen R."/>
            <person name="Stokholm-Bjerregaard M."/>
            <person name="Nielsen K.L."/>
            <person name="Nielsen P.H."/>
        </authorList>
    </citation>
    <scope>NUCLEOTIDE SEQUENCE</scope>
    <source>
        <strain evidence="4">Run_A_D11</strain>
    </source>
</reference>
<gene>
    <name evidence="4" type="ORF">BN873_770005</name>
</gene>
<evidence type="ECO:0000259" key="3">
    <source>
        <dbReference type="Pfam" id="PF00496"/>
    </source>
</evidence>
<name>W6M8S1_9GAMM</name>